<reference evidence="2" key="1">
    <citation type="journal article" date="2016" name="Nature">
        <title>Genome evolution in the allotetraploid frog Xenopus laevis.</title>
        <authorList>
            <person name="Session A.M."/>
            <person name="Uno Y."/>
            <person name="Kwon T."/>
            <person name="Chapman J.A."/>
            <person name="Toyoda A."/>
            <person name="Takahashi S."/>
            <person name="Fukui A."/>
            <person name="Hikosaka A."/>
            <person name="Suzuki A."/>
            <person name="Kondo M."/>
            <person name="van Heeringen S.J."/>
            <person name="Quigley I."/>
            <person name="Heinz S."/>
            <person name="Ogino H."/>
            <person name="Ochi H."/>
            <person name="Hellsten U."/>
            <person name="Lyons J.B."/>
            <person name="Simakov O."/>
            <person name="Putnam N."/>
            <person name="Stites J."/>
            <person name="Kuroki Y."/>
            <person name="Tanaka T."/>
            <person name="Michiue T."/>
            <person name="Watanabe M."/>
            <person name="Bogdanovic O."/>
            <person name="Lister R."/>
            <person name="Georgiou G."/>
            <person name="Paranjpe S.S."/>
            <person name="van Kruijsbergen I."/>
            <person name="Shu S."/>
            <person name="Carlson J."/>
            <person name="Kinoshita T."/>
            <person name="Ohta Y."/>
            <person name="Mawaribuchi S."/>
            <person name="Jenkins J."/>
            <person name="Grimwood J."/>
            <person name="Schmutz J."/>
            <person name="Mitros T."/>
            <person name="Mozaffari S.V."/>
            <person name="Suzuki Y."/>
            <person name="Haramoto Y."/>
            <person name="Yamamoto T.S."/>
            <person name="Takagi C."/>
            <person name="Heald R."/>
            <person name="Miller K."/>
            <person name="Haudenschild C."/>
            <person name="Kitzman J."/>
            <person name="Nakayama T."/>
            <person name="Izutsu Y."/>
            <person name="Robert J."/>
            <person name="Fortriede J."/>
            <person name="Burns K."/>
            <person name="Lotay V."/>
            <person name="Karimi K."/>
            <person name="Yasuoka Y."/>
            <person name="Dichmann D.S."/>
            <person name="Flajnik M.F."/>
            <person name="Houston D.W."/>
            <person name="Shendure J."/>
            <person name="DuPasquier L."/>
            <person name="Vize P.D."/>
            <person name="Zorn A.M."/>
            <person name="Ito M."/>
            <person name="Marcotte E.M."/>
            <person name="Wallingford J.B."/>
            <person name="Ito Y."/>
            <person name="Asashima M."/>
            <person name="Ueno N."/>
            <person name="Matsuda Y."/>
            <person name="Veenstra G.J."/>
            <person name="Fujiyama A."/>
            <person name="Harland R.M."/>
            <person name="Taira M."/>
            <person name="Rokhsar D.S."/>
        </authorList>
    </citation>
    <scope>NUCLEOTIDE SEQUENCE [LARGE SCALE GENOMIC DNA]</scope>
    <source>
        <strain evidence="2">J</strain>
    </source>
</reference>
<sequence>MLADSTAFAHSELSKMQLSFVFTSYSDLSFAGLTVTSCVEGASIEGASTEGAISISIQSSSFCFGESRVLCTGLSTKVGQKARERSVKASLFCEVLLQFKQQILVCSFPPNICSIKVFSLLPQPLLSFVQ</sequence>
<evidence type="ECO:0000313" key="1">
    <source>
        <dbReference type="EMBL" id="OCT99751.1"/>
    </source>
</evidence>
<organism evidence="1 2">
    <name type="scientific">Xenopus laevis</name>
    <name type="common">African clawed frog</name>
    <dbReference type="NCBI Taxonomy" id="8355"/>
    <lineage>
        <taxon>Eukaryota</taxon>
        <taxon>Metazoa</taxon>
        <taxon>Chordata</taxon>
        <taxon>Craniata</taxon>
        <taxon>Vertebrata</taxon>
        <taxon>Euteleostomi</taxon>
        <taxon>Amphibia</taxon>
        <taxon>Batrachia</taxon>
        <taxon>Anura</taxon>
        <taxon>Pipoidea</taxon>
        <taxon>Pipidae</taxon>
        <taxon>Xenopodinae</taxon>
        <taxon>Xenopus</taxon>
        <taxon>Xenopus</taxon>
    </lineage>
</organism>
<dbReference type="EMBL" id="CM004466">
    <property type="protein sequence ID" value="OCT99751.1"/>
    <property type="molecule type" value="Genomic_DNA"/>
</dbReference>
<protein>
    <submittedName>
        <fullName evidence="1">Uncharacterized protein</fullName>
    </submittedName>
</protein>
<gene>
    <name evidence="1" type="ORF">XELAEV_18005532mg</name>
</gene>
<proteinExistence type="predicted"/>
<evidence type="ECO:0000313" key="2">
    <source>
        <dbReference type="Proteomes" id="UP000694892"/>
    </source>
</evidence>
<accession>A0A974I3F7</accession>
<dbReference type="Proteomes" id="UP000694892">
    <property type="component" value="Chromosome 1L"/>
</dbReference>
<dbReference type="AlphaFoldDB" id="A0A974I3F7"/>
<name>A0A974I3F7_XENLA</name>